<organism evidence="2">
    <name type="scientific">Mustela putorius furo</name>
    <name type="common">European domestic ferret</name>
    <name type="synonym">Mustela furo</name>
    <dbReference type="NCBI Taxonomy" id="9669"/>
    <lineage>
        <taxon>Eukaryota</taxon>
        <taxon>Metazoa</taxon>
        <taxon>Chordata</taxon>
        <taxon>Craniata</taxon>
        <taxon>Vertebrata</taxon>
        <taxon>Euteleostomi</taxon>
        <taxon>Mammalia</taxon>
        <taxon>Eutheria</taxon>
        <taxon>Laurasiatheria</taxon>
        <taxon>Carnivora</taxon>
        <taxon>Caniformia</taxon>
        <taxon>Musteloidea</taxon>
        <taxon>Mustelidae</taxon>
        <taxon>Mustelinae</taxon>
        <taxon>Mustela</taxon>
    </lineage>
</organism>
<name>M3YQQ6_MUSPF</name>
<accession>M3YQQ6</accession>
<feature type="compositionally biased region" description="Basic and acidic residues" evidence="1">
    <location>
        <begin position="73"/>
        <end position="86"/>
    </location>
</feature>
<dbReference type="HOGENOM" id="CLU_2497303_0_0_1"/>
<protein>
    <submittedName>
        <fullName evidence="2">Uncharacterized protein</fullName>
    </submittedName>
</protein>
<evidence type="ECO:0000256" key="1">
    <source>
        <dbReference type="SAM" id="MobiDB-lite"/>
    </source>
</evidence>
<dbReference type="EMBL" id="AEYP01006289">
    <property type="status" value="NOT_ANNOTATED_CDS"/>
    <property type="molecule type" value="Genomic_DNA"/>
</dbReference>
<dbReference type="EMBL" id="AEYP01006290">
    <property type="status" value="NOT_ANNOTATED_CDS"/>
    <property type="molecule type" value="Genomic_DNA"/>
</dbReference>
<feature type="region of interest" description="Disordered" evidence="1">
    <location>
        <begin position="47"/>
        <end position="86"/>
    </location>
</feature>
<dbReference type="AlphaFoldDB" id="M3YQQ6"/>
<dbReference type="EMBL" id="AEYP01006291">
    <property type="status" value="NOT_ANNOTATED_CDS"/>
    <property type="molecule type" value="Genomic_DNA"/>
</dbReference>
<dbReference type="InParanoid" id="M3YQQ6"/>
<dbReference type="Ensembl" id="ENSMPUT00000013882.1">
    <property type="protein sequence ID" value="ENSMPUP00000013665.1"/>
    <property type="gene ID" value="ENSMPUG00000013768.1"/>
</dbReference>
<sequence>MSSPVNMYKHKFSHTGDFHSHPVGLIALYMWFGTLVRRPFLTFFKEKEKEEGGGGGGGGGEEETQEARGQGRRTSEILEVKEERFS</sequence>
<reference evidence="2" key="1">
    <citation type="submission" date="2024-06" db="UniProtKB">
        <authorList>
            <consortium name="Ensembl"/>
        </authorList>
    </citation>
    <scope>IDENTIFICATION</scope>
</reference>
<proteinExistence type="predicted"/>
<evidence type="ECO:0000313" key="2">
    <source>
        <dbReference type="Ensembl" id="ENSMPUP00000013665.1"/>
    </source>
</evidence>